<feature type="transmembrane region" description="Helical" evidence="2">
    <location>
        <begin position="34"/>
        <end position="54"/>
    </location>
</feature>
<proteinExistence type="predicted"/>
<evidence type="ECO:0000256" key="2">
    <source>
        <dbReference type="SAM" id="Phobius"/>
    </source>
</evidence>
<dbReference type="InterPro" id="IPR010406">
    <property type="entry name" value="DUF1003"/>
</dbReference>
<comment type="caution">
    <text evidence="3">The sequence shown here is derived from an EMBL/GenBank/DDBJ whole genome shotgun (WGS) entry which is preliminary data.</text>
</comment>
<protein>
    <recommendedName>
        <fullName evidence="5">DUF1003 domain-containing protein</fullName>
    </recommendedName>
</protein>
<dbReference type="STRING" id="1802596.A2Z11_02755"/>
<keyword evidence="2" id="KW-0812">Transmembrane</keyword>
<dbReference type="Proteomes" id="UP000176389">
    <property type="component" value="Unassembled WGS sequence"/>
</dbReference>
<evidence type="ECO:0000313" key="3">
    <source>
        <dbReference type="EMBL" id="OGY27178.1"/>
    </source>
</evidence>
<evidence type="ECO:0000313" key="4">
    <source>
        <dbReference type="Proteomes" id="UP000176389"/>
    </source>
</evidence>
<sequence>MADLITQLAGSMFFVYLHALAFTLFFIFKPFDTVIFNIMLSLEAVFLATFIMVAQNRQAEIEEARFREEEEEEEEEREQIEEEFEDIQEDFDSLRGDLDEMRGLLERLESHLAQRGNVSLNLQNASKKKTLLTRPEPEKEKVVV</sequence>
<dbReference type="EMBL" id="MHCS01000001">
    <property type="protein sequence ID" value="OGY27178.1"/>
    <property type="molecule type" value="Genomic_DNA"/>
</dbReference>
<keyword evidence="2" id="KW-1133">Transmembrane helix</keyword>
<name>A0A1G1WHH6_9BACT</name>
<keyword evidence="2" id="KW-0472">Membrane</keyword>
<feature type="transmembrane region" description="Helical" evidence="2">
    <location>
        <begin position="7"/>
        <end position="28"/>
    </location>
</feature>
<organism evidence="3 4">
    <name type="scientific">Candidatus Woykebacteria bacterium RBG_16_43_9</name>
    <dbReference type="NCBI Taxonomy" id="1802596"/>
    <lineage>
        <taxon>Bacteria</taxon>
        <taxon>Candidatus Woykeibacteriota</taxon>
    </lineage>
</organism>
<dbReference type="Pfam" id="PF06210">
    <property type="entry name" value="DUF1003"/>
    <property type="match status" value="1"/>
</dbReference>
<evidence type="ECO:0008006" key="5">
    <source>
        <dbReference type="Google" id="ProtNLM"/>
    </source>
</evidence>
<feature type="compositionally biased region" description="Acidic residues" evidence="1">
    <location>
        <begin position="69"/>
        <end position="83"/>
    </location>
</feature>
<reference evidence="3 4" key="1">
    <citation type="journal article" date="2016" name="Nat. Commun.">
        <title>Thousands of microbial genomes shed light on interconnected biogeochemical processes in an aquifer system.</title>
        <authorList>
            <person name="Anantharaman K."/>
            <person name="Brown C.T."/>
            <person name="Hug L.A."/>
            <person name="Sharon I."/>
            <person name="Castelle C.J."/>
            <person name="Probst A.J."/>
            <person name="Thomas B.C."/>
            <person name="Singh A."/>
            <person name="Wilkins M.J."/>
            <person name="Karaoz U."/>
            <person name="Brodie E.L."/>
            <person name="Williams K.H."/>
            <person name="Hubbard S.S."/>
            <person name="Banfield J.F."/>
        </authorList>
    </citation>
    <scope>NUCLEOTIDE SEQUENCE [LARGE SCALE GENOMIC DNA]</scope>
</reference>
<feature type="region of interest" description="Disordered" evidence="1">
    <location>
        <begin position="64"/>
        <end position="83"/>
    </location>
</feature>
<accession>A0A1G1WHH6</accession>
<evidence type="ECO:0000256" key="1">
    <source>
        <dbReference type="SAM" id="MobiDB-lite"/>
    </source>
</evidence>
<gene>
    <name evidence="3" type="ORF">A2Z11_02755</name>
</gene>
<dbReference type="AlphaFoldDB" id="A0A1G1WHH6"/>